<feature type="non-terminal residue" evidence="5">
    <location>
        <position position="351"/>
    </location>
</feature>
<evidence type="ECO:0000256" key="2">
    <source>
        <dbReference type="ARBA" id="ARBA00022884"/>
    </source>
</evidence>
<dbReference type="OrthoDB" id="431068at2759"/>
<sequence length="351" mass="39417">RSKYAESGDAREMSYKRQRLMDHGSPYYGVPAPNYIFNALAPPPAYSYSGPPFPVVRLRGLPYDCSESEIIDFFRGLDVIDMLFVHKGGKFTGEAYCVLGYPLQIDFALQKNRHNIGRRYVEVFRSGKEEYYKAIANEVHDTCSAASPRRPAPRARSVEEVKDSSDFSGLLRLRGLPYSVTREEIRNFFEDFNLPEESIHLITSSEGRPAGEAIVEFSSAKDSVAAMAKDRMTLGYRYVELYPASREELEEATSRGRIFYEAKEERVGAAPPSRVLRMRGLPYSAGKDDILDFFGSFRLSEESIQIVLNHDGKPTGEALVEFSSTEDAAGALGKDRMTLGSRYIELFPSSP</sequence>
<comment type="caution">
    <text evidence="5">The sequence shown here is derived from an EMBL/GenBank/DDBJ whole genome shotgun (WGS) entry which is preliminary data.</text>
</comment>
<dbReference type="GO" id="GO:0003723">
    <property type="term" value="F:RNA binding"/>
    <property type="evidence" value="ECO:0007669"/>
    <property type="project" value="UniProtKB-UniRule"/>
</dbReference>
<dbReference type="PANTHER" id="PTHR13976">
    <property type="entry name" value="HETEROGENEOUS NUCLEAR RIBONUCLEOPROTEIN-RELATED"/>
    <property type="match status" value="1"/>
</dbReference>
<keyword evidence="1" id="KW-0677">Repeat</keyword>
<dbReference type="AlphaFoldDB" id="S8CK32"/>
<evidence type="ECO:0000256" key="1">
    <source>
        <dbReference type="ARBA" id="ARBA00022737"/>
    </source>
</evidence>
<dbReference type="InterPro" id="IPR000504">
    <property type="entry name" value="RRM_dom"/>
</dbReference>
<dbReference type="CDD" id="cd12254">
    <property type="entry name" value="RRM_hnRNPH_ESRPs_RBM12_like"/>
    <property type="match status" value="3"/>
</dbReference>
<dbReference type="InterPro" id="IPR050666">
    <property type="entry name" value="ESRP"/>
</dbReference>
<evidence type="ECO:0000256" key="3">
    <source>
        <dbReference type="PROSITE-ProRule" id="PRU00176"/>
    </source>
</evidence>
<evidence type="ECO:0000313" key="5">
    <source>
        <dbReference type="EMBL" id="EPS67050.1"/>
    </source>
</evidence>
<feature type="non-terminal residue" evidence="5">
    <location>
        <position position="1"/>
    </location>
</feature>
<protein>
    <recommendedName>
        <fullName evidence="4">RRM domain-containing protein</fullName>
    </recommendedName>
</protein>
<evidence type="ECO:0000259" key="4">
    <source>
        <dbReference type="PROSITE" id="PS50102"/>
    </source>
</evidence>
<dbReference type="Pfam" id="PF00076">
    <property type="entry name" value="RRM_1"/>
    <property type="match status" value="2"/>
</dbReference>
<name>S8CK32_9LAMI</name>
<feature type="domain" description="RRM" evidence="4">
    <location>
        <begin position="274"/>
        <end position="351"/>
    </location>
</feature>
<keyword evidence="2 3" id="KW-0694">RNA-binding</keyword>
<dbReference type="Proteomes" id="UP000015453">
    <property type="component" value="Unassembled WGS sequence"/>
</dbReference>
<dbReference type="Gene3D" id="3.30.70.330">
    <property type="match status" value="3"/>
</dbReference>
<gene>
    <name evidence="5" type="ORF">M569_07726</name>
</gene>
<evidence type="ECO:0000313" key="6">
    <source>
        <dbReference type="Proteomes" id="UP000015453"/>
    </source>
</evidence>
<dbReference type="SMART" id="SM00360">
    <property type="entry name" value="RRM"/>
    <property type="match status" value="3"/>
</dbReference>
<accession>S8CK32</accession>
<dbReference type="EMBL" id="AUSU01003328">
    <property type="protein sequence ID" value="EPS67050.1"/>
    <property type="molecule type" value="Genomic_DNA"/>
</dbReference>
<dbReference type="InterPro" id="IPR035979">
    <property type="entry name" value="RBD_domain_sf"/>
</dbReference>
<proteinExistence type="predicted"/>
<reference evidence="5 6" key="1">
    <citation type="journal article" date="2013" name="BMC Genomics">
        <title>The miniature genome of a carnivorous plant Genlisea aurea contains a low number of genes and short non-coding sequences.</title>
        <authorList>
            <person name="Leushkin E.V."/>
            <person name="Sutormin R.A."/>
            <person name="Nabieva E.R."/>
            <person name="Penin A.A."/>
            <person name="Kondrashov A.S."/>
            <person name="Logacheva M.D."/>
        </authorList>
    </citation>
    <scope>NUCLEOTIDE SEQUENCE [LARGE SCALE GENOMIC DNA]</scope>
</reference>
<dbReference type="InterPro" id="IPR012677">
    <property type="entry name" value="Nucleotide-bd_a/b_plait_sf"/>
</dbReference>
<dbReference type="SUPFAM" id="SSF54928">
    <property type="entry name" value="RNA-binding domain, RBD"/>
    <property type="match status" value="3"/>
</dbReference>
<dbReference type="PROSITE" id="PS50102">
    <property type="entry name" value="RRM"/>
    <property type="match status" value="2"/>
</dbReference>
<keyword evidence="6" id="KW-1185">Reference proteome</keyword>
<organism evidence="5 6">
    <name type="scientific">Genlisea aurea</name>
    <dbReference type="NCBI Taxonomy" id="192259"/>
    <lineage>
        <taxon>Eukaryota</taxon>
        <taxon>Viridiplantae</taxon>
        <taxon>Streptophyta</taxon>
        <taxon>Embryophyta</taxon>
        <taxon>Tracheophyta</taxon>
        <taxon>Spermatophyta</taxon>
        <taxon>Magnoliopsida</taxon>
        <taxon>eudicotyledons</taxon>
        <taxon>Gunneridae</taxon>
        <taxon>Pentapetalae</taxon>
        <taxon>asterids</taxon>
        <taxon>lamiids</taxon>
        <taxon>Lamiales</taxon>
        <taxon>Lentibulariaceae</taxon>
        <taxon>Genlisea</taxon>
    </lineage>
</organism>
<feature type="domain" description="RRM" evidence="4">
    <location>
        <begin position="169"/>
        <end position="246"/>
    </location>
</feature>